<dbReference type="AlphaFoldDB" id="T1K1N9"/>
<keyword evidence="3" id="KW-1185">Reference proteome</keyword>
<feature type="region of interest" description="Disordered" evidence="1">
    <location>
        <begin position="1"/>
        <end position="22"/>
    </location>
</feature>
<evidence type="ECO:0000313" key="3">
    <source>
        <dbReference type="Proteomes" id="UP000015104"/>
    </source>
</evidence>
<dbReference type="HOGENOM" id="CLU_732225_0_0_1"/>
<evidence type="ECO:0008006" key="4">
    <source>
        <dbReference type="Google" id="ProtNLM"/>
    </source>
</evidence>
<evidence type="ECO:0000313" key="2">
    <source>
        <dbReference type="EnsemblMetazoa" id="tetur04g02090.1"/>
    </source>
</evidence>
<reference evidence="2" key="2">
    <citation type="submission" date="2015-06" db="UniProtKB">
        <authorList>
            <consortium name="EnsemblMetazoa"/>
        </authorList>
    </citation>
    <scope>IDENTIFICATION</scope>
</reference>
<feature type="compositionally biased region" description="Polar residues" evidence="1">
    <location>
        <begin position="131"/>
        <end position="142"/>
    </location>
</feature>
<proteinExistence type="predicted"/>
<reference evidence="3" key="1">
    <citation type="submission" date="2011-08" db="EMBL/GenBank/DDBJ databases">
        <authorList>
            <person name="Rombauts S."/>
        </authorList>
    </citation>
    <scope>NUCLEOTIDE SEQUENCE</scope>
    <source>
        <strain evidence="3">London</strain>
    </source>
</reference>
<feature type="region of interest" description="Disordered" evidence="1">
    <location>
        <begin position="115"/>
        <end position="142"/>
    </location>
</feature>
<sequence length="413" mass="47166">MTSVANNQPATSTASTPKVPKTSQEIEAIKQIIDNLIKYLKNDKPDTEKISATPIGQLKIVVGNAINLLLDPDLNTITNDDNVKKMIQATKGILTHSNKEDTDFIFYKEKLKELTKKPPSSRKRKPTASPDTATTTKQFNKQKSIKKTVAATEEINVPTKWLKWTTQLFEPTLLIPVTPEKASADIQKLIEINKMSGALKAEITNIRTREDLIIVRLSTQRQLTTFIKEMKKIDPTLTPEIPEFRDPMIMIHDVPIGIPTEQFIENIKKFNNFNKNDKLVFHKTSKNIDPEKENVILRVSPAIRDEIERKRGSILYLCSKLYVTDYFAIIQCKRCFKYSHTKFTCGSQTMCKFCAKLHMPFQCDVRLKPELYRCPACLQPGHKAGDSSCPEHIKQIKFAVALTNYEYNYIMLK</sequence>
<name>T1K1N9_TETUR</name>
<protein>
    <recommendedName>
        <fullName evidence="4">Pre-C2HC domain-containing protein</fullName>
    </recommendedName>
</protein>
<dbReference type="EnsemblMetazoa" id="tetur04g02090.1">
    <property type="protein sequence ID" value="tetur04g02090.1"/>
    <property type="gene ID" value="tetur04g02090"/>
</dbReference>
<organism evidence="2 3">
    <name type="scientific">Tetranychus urticae</name>
    <name type="common">Two-spotted spider mite</name>
    <dbReference type="NCBI Taxonomy" id="32264"/>
    <lineage>
        <taxon>Eukaryota</taxon>
        <taxon>Metazoa</taxon>
        <taxon>Ecdysozoa</taxon>
        <taxon>Arthropoda</taxon>
        <taxon>Chelicerata</taxon>
        <taxon>Arachnida</taxon>
        <taxon>Acari</taxon>
        <taxon>Acariformes</taxon>
        <taxon>Trombidiformes</taxon>
        <taxon>Prostigmata</taxon>
        <taxon>Eleutherengona</taxon>
        <taxon>Raphignathae</taxon>
        <taxon>Tetranychoidea</taxon>
        <taxon>Tetranychidae</taxon>
        <taxon>Tetranychus</taxon>
    </lineage>
</organism>
<evidence type="ECO:0000256" key="1">
    <source>
        <dbReference type="SAM" id="MobiDB-lite"/>
    </source>
</evidence>
<dbReference type="EMBL" id="CAEY01001353">
    <property type="status" value="NOT_ANNOTATED_CDS"/>
    <property type="molecule type" value="Genomic_DNA"/>
</dbReference>
<accession>T1K1N9</accession>
<dbReference type="Proteomes" id="UP000015104">
    <property type="component" value="Unassembled WGS sequence"/>
</dbReference>